<keyword evidence="1" id="KW-0472">Membrane</keyword>
<feature type="transmembrane region" description="Helical" evidence="1">
    <location>
        <begin position="163"/>
        <end position="181"/>
    </location>
</feature>
<keyword evidence="3" id="KW-1185">Reference proteome</keyword>
<keyword evidence="1" id="KW-1133">Transmembrane helix</keyword>
<feature type="transmembrane region" description="Helical" evidence="1">
    <location>
        <begin position="83"/>
        <end position="101"/>
    </location>
</feature>
<dbReference type="EMBL" id="AP025628">
    <property type="protein sequence ID" value="BDG61318.1"/>
    <property type="molecule type" value="Genomic_DNA"/>
</dbReference>
<organism evidence="2 3">
    <name type="scientific">Caldinitratiruptor microaerophilus</name>
    <dbReference type="NCBI Taxonomy" id="671077"/>
    <lineage>
        <taxon>Bacteria</taxon>
        <taxon>Bacillati</taxon>
        <taxon>Bacillota</taxon>
        <taxon>Clostridia</taxon>
        <taxon>Eubacteriales</taxon>
        <taxon>Symbiobacteriaceae</taxon>
        <taxon>Caldinitratiruptor</taxon>
    </lineage>
</organism>
<name>A0AA35CMX7_9FIRM</name>
<feature type="transmembrane region" description="Helical" evidence="1">
    <location>
        <begin position="202"/>
        <end position="225"/>
    </location>
</feature>
<feature type="transmembrane region" description="Helical" evidence="1">
    <location>
        <begin position="121"/>
        <end position="143"/>
    </location>
</feature>
<protein>
    <recommendedName>
        <fullName evidence="4">QueT transporter family protein</fullName>
    </recommendedName>
</protein>
<evidence type="ECO:0000313" key="2">
    <source>
        <dbReference type="EMBL" id="BDG61318.1"/>
    </source>
</evidence>
<proteinExistence type="predicted"/>
<evidence type="ECO:0008006" key="4">
    <source>
        <dbReference type="Google" id="ProtNLM"/>
    </source>
</evidence>
<dbReference type="Proteomes" id="UP001163687">
    <property type="component" value="Chromosome"/>
</dbReference>
<accession>A0AA35CMX7</accession>
<evidence type="ECO:0000256" key="1">
    <source>
        <dbReference type="SAM" id="Phobius"/>
    </source>
</evidence>
<evidence type="ECO:0000313" key="3">
    <source>
        <dbReference type="Proteomes" id="UP001163687"/>
    </source>
</evidence>
<feature type="transmembrane region" description="Helical" evidence="1">
    <location>
        <begin position="245"/>
        <end position="267"/>
    </location>
</feature>
<dbReference type="AlphaFoldDB" id="A0AA35CMX7"/>
<feature type="transmembrane region" description="Helical" evidence="1">
    <location>
        <begin position="52"/>
        <end position="71"/>
    </location>
</feature>
<gene>
    <name evidence="2" type="ORF">caldi_24080</name>
</gene>
<dbReference type="KEGG" id="cmic:caldi_24080"/>
<dbReference type="Pfam" id="PF06177">
    <property type="entry name" value="QueT"/>
    <property type="match status" value="1"/>
</dbReference>
<reference evidence="2" key="1">
    <citation type="submission" date="2022-03" db="EMBL/GenBank/DDBJ databases">
        <title>Complete genome sequence of Caldinitratiruptor microaerophilus.</title>
        <authorList>
            <person name="Mukaiyama R."/>
            <person name="Nishiyama T."/>
            <person name="Ueda K."/>
        </authorList>
    </citation>
    <scope>NUCLEOTIDE SEQUENCE</scope>
    <source>
        <strain evidence="2">JCM 16183</strain>
    </source>
</reference>
<keyword evidence="1" id="KW-0812">Transmembrane</keyword>
<dbReference type="InterPro" id="IPR010387">
    <property type="entry name" value="QueT"/>
</dbReference>
<dbReference type="RefSeq" id="WP_264841975.1">
    <property type="nucleotide sequence ID" value="NZ_AP025628.1"/>
</dbReference>
<sequence length="280" mass="29695">MKELFTMWRHTRMIVLVALSAALYAAVLIPFKAFPLIPGITEVRVAQVIPPVFSLLFGPAAAWGTAIGNLIGDIQGGTFGPGSAFGFVGNFYLGLIPYALWGRLGPFSSGEEPAMRSGRQVLEFIILTLISAVACAVIIAWGLEVLRLFPFAVLGNIITLNNFLFPAVLGPVLLGLLYGRVKRWGLLWTDIMPEADISRGSGALGTLLAVVGSFGAFVVGNWLSIGVLGSPAFAAGFARQGDPSLVGTGLVIWSLVPFMLALLLVLFTARPRLGLRAAGR</sequence>
<feature type="transmembrane region" description="Helical" evidence="1">
    <location>
        <begin position="12"/>
        <end position="31"/>
    </location>
</feature>